<dbReference type="GeneID" id="87812138"/>
<dbReference type="Proteomes" id="UP000827549">
    <property type="component" value="Chromosome 7"/>
</dbReference>
<keyword evidence="1" id="KW-0732">Signal</keyword>
<reference evidence="2" key="1">
    <citation type="submission" date="2023-10" db="EMBL/GenBank/DDBJ databases">
        <authorList>
            <person name="Noh H."/>
        </authorList>
    </citation>
    <scope>NUCLEOTIDE SEQUENCE</scope>
    <source>
        <strain evidence="2">DUCC4014</strain>
    </source>
</reference>
<sequence>MLRALTILAVAALASAHVLPIARDAPSSSSCRAPTTTPPSDCSTYAASLRASTFNAANNLTAWGDLLVAHADLAPICAALLFWRAHEGNVTIFVPPEDGGETLALLASQPELITNLYTDGTTRSLVPGQDFIYAGSTVGGTTRTASGFAVHPWRRVVASYPAPPPYVRDFLTFSDVNGTDVTAEVRLANIWLGMNDRETGNGNASYVYVSGVECG</sequence>
<protein>
    <recommendedName>
        <fullName evidence="4">FAS1 domain-containing protein</fullName>
    </recommendedName>
</protein>
<keyword evidence="3" id="KW-1185">Reference proteome</keyword>
<proteinExistence type="predicted"/>
<accession>A0AAF0YES5</accession>
<dbReference type="AlphaFoldDB" id="A0AAF0YES5"/>
<evidence type="ECO:0000256" key="1">
    <source>
        <dbReference type="SAM" id="SignalP"/>
    </source>
</evidence>
<dbReference type="EMBL" id="CP086720">
    <property type="protein sequence ID" value="WOO85475.1"/>
    <property type="molecule type" value="Genomic_DNA"/>
</dbReference>
<evidence type="ECO:0000313" key="2">
    <source>
        <dbReference type="EMBL" id="WOO85475.1"/>
    </source>
</evidence>
<evidence type="ECO:0008006" key="4">
    <source>
        <dbReference type="Google" id="ProtNLM"/>
    </source>
</evidence>
<evidence type="ECO:0000313" key="3">
    <source>
        <dbReference type="Proteomes" id="UP000827549"/>
    </source>
</evidence>
<feature type="chain" id="PRO_5041952713" description="FAS1 domain-containing protein" evidence="1">
    <location>
        <begin position="17"/>
        <end position="215"/>
    </location>
</feature>
<dbReference type="RefSeq" id="XP_062631501.1">
    <property type="nucleotide sequence ID" value="XM_062775517.1"/>
</dbReference>
<gene>
    <name evidence="2" type="ORF">LOC62_07G008974</name>
</gene>
<organism evidence="2 3">
    <name type="scientific">Vanrija pseudolonga</name>
    <dbReference type="NCBI Taxonomy" id="143232"/>
    <lineage>
        <taxon>Eukaryota</taxon>
        <taxon>Fungi</taxon>
        <taxon>Dikarya</taxon>
        <taxon>Basidiomycota</taxon>
        <taxon>Agaricomycotina</taxon>
        <taxon>Tremellomycetes</taxon>
        <taxon>Trichosporonales</taxon>
        <taxon>Trichosporonaceae</taxon>
        <taxon>Vanrija</taxon>
    </lineage>
</organism>
<feature type="signal peptide" evidence="1">
    <location>
        <begin position="1"/>
        <end position="16"/>
    </location>
</feature>
<name>A0AAF0YES5_9TREE</name>